<evidence type="ECO:0000313" key="5">
    <source>
        <dbReference type="EMBL" id="KAK1894508.1"/>
    </source>
</evidence>
<keyword evidence="2" id="KW-0597">Phosphoprotein</keyword>
<dbReference type="PANTHER" id="PTHR14514">
    <property type="entry name" value="PKA ANCHORING PROTEIN"/>
    <property type="match status" value="1"/>
</dbReference>
<accession>A0AAD9C476</accession>
<reference evidence="5" key="1">
    <citation type="submission" date="2023-04" db="EMBL/GenBank/DDBJ databases">
        <title>Chromosome-level genome of Chaenocephalus aceratus.</title>
        <authorList>
            <person name="Park H."/>
        </authorList>
    </citation>
    <scope>NUCLEOTIDE SEQUENCE</scope>
    <source>
        <strain evidence="5">DE</strain>
        <tissue evidence="5">Muscle</tissue>
    </source>
</reference>
<proteinExistence type="predicted"/>
<keyword evidence="6" id="KW-1185">Reference proteome</keyword>
<organism evidence="5 6">
    <name type="scientific">Dissostichus eleginoides</name>
    <name type="common">Patagonian toothfish</name>
    <name type="synonym">Dissostichus amissus</name>
    <dbReference type="NCBI Taxonomy" id="100907"/>
    <lineage>
        <taxon>Eukaryota</taxon>
        <taxon>Metazoa</taxon>
        <taxon>Chordata</taxon>
        <taxon>Craniata</taxon>
        <taxon>Vertebrata</taxon>
        <taxon>Euteleostomi</taxon>
        <taxon>Actinopterygii</taxon>
        <taxon>Neopterygii</taxon>
        <taxon>Teleostei</taxon>
        <taxon>Neoteleostei</taxon>
        <taxon>Acanthomorphata</taxon>
        <taxon>Eupercaria</taxon>
        <taxon>Perciformes</taxon>
        <taxon>Notothenioidei</taxon>
        <taxon>Nototheniidae</taxon>
        <taxon>Dissostichus</taxon>
    </lineage>
</organism>
<sequence length="145" mass="16426">MADLIPGQCEALAEQMAVRLSSLQYPPSASRRNYSQLTRNNSCSEISSVEVSGFGSVVKMKEFEAEYQELWDWLMDMDAMVTDSHQLMMSEEQRHHLFKGDPSWTVSKIKEKNGKSPDSMAGRRYIMGSLNSSRLPSSSNPEPWL</sequence>
<dbReference type="AlphaFoldDB" id="A0AAD9C476"/>
<evidence type="ECO:0000256" key="3">
    <source>
        <dbReference type="ARBA" id="ARBA00022737"/>
    </source>
</evidence>
<evidence type="ECO:0000256" key="2">
    <source>
        <dbReference type="ARBA" id="ARBA00022553"/>
    </source>
</evidence>
<name>A0AAD9C476_DISEL</name>
<evidence type="ECO:0000256" key="4">
    <source>
        <dbReference type="ARBA" id="ARBA00023136"/>
    </source>
</evidence>
<dbReference type="EMBL" id="JASDAP010000011">
    <property type="protein sequence ID" value="KAK1894508.1"/>
    <property type="molecule type" value="Genomic_DNA"/>
</dbReference>
<protein>
    <submittedName>
        <fullName evidence="5">A-kinase anchor protein 6</fullName>
    </submittedName>
</protein>
<dbReference type="Proteomes" id="UP001228049">
    <property type="component" value="Unassembled WGS sequence"/>
</dbReference>
<comment type="caution">
    <text evidence="5">The sequence shown here is derived from an EMBL/GenBank/DDBJ whole genome shotgun (WGS) entry which is preliminary data.</text>
</comment>
<keyword evidence="3" id="KW-0677">Repeat</keyword>
<comment type="subcellular location">
    <subcellularLocation>
        <location evidence="1">Endomembrane system</location>
    </subcellularLocation>
</comment>
<evidence type="ECO:0000313" key="6">
    <source>
        <dbReference type="Proteomes" id="UP001228049"/>
    </source>
</evidence>
<dbReference type="PANTHER" id="PTHR14514:SF2">
    <property type="entry name" value="A-KINASE ANCHOR PROTEIN 6"/>
    <property type="match status" value="1"/>
</dbReference>
<keyword evidence="4" id="KW-0472">Membrane</keyword>
<evidence type="ECO:0000256" key="1">
    <source>
        <dbReference type="ARBA" id="ARBA00004308"/>
    </source>
</evidence>
<gene>
    <name evidence="5" type="ORF">KUDE01_019966</name>
</gene>